<dbReference type="Pfam" id="PF20714">
    <property type="entry name" value="HTH_64"/>
    <property type="match status" value="1"/>
</dbReference>
<evidence type="ECO:0000256" key="11">
    <source>
        <dbReference type="PROSITE-ProRule" id="PRU00169"/>
    </source>
</evidence>
<dbReference type="Gene3D" id="3.40.50.2300">
    <property type="match status" value="1"/>
</dbReference>
<dbReference type="CDD" id="cd19925">
    <property type="entry name" value="REC_citrate_TCS"/>
    <property type="match status" value="1"/>
</dbReference>
<dbReference type="InterPro" id="IPR024187">
    <property type="entry name" value="Sig_transdc_resp-reg_cit/mal"/>
</dbReference>
<dbReference type="Pfam" id="PF00072">
    <property type="entry name" value="Response_reg"/>
    <property type="match status" value="1"/>
</dbReference>
<keyword evidence="7 10" id="KW-0010">Activator</keyword>
<dbReference type="InterPro" id="IPR048714">
    <property type="entry name" value="DpiA-like_HTH"/>
</dbReference>
<evidence type="ECO:0000256" key="10">
    <source>
        <dbReference type="PIRNR" id="PIRNR006171"/>
    </source>
</evidence>
<evidence type="ECO:0000256" key="6">
    <source>
        <dbReference type="ARBA" id="ARBA00023125"/>
    </source>
</evidence>
<dbReference type="InterPro" id="IPR036388">
    <property type="entry name" value="WH-like_DNA-bd_sf"/>
</dbReference>
<gene>
    <name evidence="13" type="ORF">XD97_0092</name>
</gene>
<evidence type="ECO:0000256" key="8">
    <source>
        <dbReference type="ARBA" id="ARBA00023163"/>
    </source>
</evidence>
<evidence type="ECO:0000256" key="4">
    <source>
        <dbReference type="ARBA" id="ARBA00023012"/>
    </source>
</evidence>
<comment type="caution">
    <text evidence="13">The sequence shown here is derived from an EMBL/GenBank/DDBJ whole genome shotgun (WGS) entry which is preliminary data.</text>
</comment>
<evidence type="ECO:0000313" key="13">
    <source>
        <dbReference type="EMBL" id="KUK83826.1"/>
    </source>
</evidence>
<dbReference type="PANTHER" id="PTHR45526:SF1">
    <property type="entry name" value="TRANSCRIPTIONAL REGULATORY PROTEIN DCUR-RELATED"/>
    <property type="match status" value="1"/>
</dbReference>
<sequence>MSQIEVLITEDDPMVIEVNRGFVNAVSGFKVVGIARSGREAIDMIKETKPDLILLDIYLPDMDGLSTLQEIRRFGLPTDVIIVTAAQDAETIQSVFRYGAIDYIVKPFKFARLKSALNCYSTLHNRFKRRCQMNQAEIDSLALSRGQQMEEGVPKGLNEITLKQVYLYLLKEGAALSAEEVAEGVGLARVTARRYLDYLEKSGKVVLELQYGSVGRPINRYRTLE</sequence>
<accession>A0A101HUZ7</accession>
<comment type="function">
    <text evidence="9">May play the central regulatory role in sporulation. It may be an element of the effector pathway responsible for the activation of sporulation genes in response to nutritional stress. Spo0A may act in concert with spo0H (a sigma factor) to control the expression of some genes that are critical to the sporulation process.</text>
</comment>
<keyword evidence="5 10" id="KW-0805">Transcription regulation</keyword>
<evidence type="ECO:0000256" key="3">
    <source>
        <dbReference type="ARBA" id="ARBA00022553"/>
    </source>
</evidence>
<evidence type="ECO:0000256" key="5">
    <source>
        <dbReference type="ARBA" id="ARBA00023015"/>
    </source>
</evidence>
<dbReference type="Proteomes" id="UP000054705">
    <property type="component" value="Unassembled WGS sequence"/>
</dbReference>
<evidence type="ECO:0000256" key="9">
    <source>
        <dbReference type="ARBA" id="ARBA00024867"/>
    </source>
</evidence>
<evidence type="ECO:0000256" key="2">
    <source>
        <dbReference type="ARBA" id="ARBA00022490"/>
    </source>
</evidence>
<dbReference type="PIRSF" id="PIRSF006171">
    <property type="entry name" value="RR_citrat_malat"/>
    <property type="match status" value="1"/>
</dbReference>
<evidence type="ECO:0000256" key="1">
    <source>
        <dbReference type="ARBA" id="ARBA00004496"/>
    </source>
</evidence>
<feature type="modified residue" description="4-aspartylphosphate" evidence="11">
    <location>
        <position position="56"/>
    </location>
</feature>
<dbReference type="GO" id="GO:0003677">
    <property type="term" value="F:DNA binding"/>
    <property type="evidence" value="ECO:0007669"/>
    <property type="project" value="UniProtKB-KW"/>
</dbReference>
<dbReference type="SUPFAM" id="SSF46785">
    <property type="entry name" value="Winged helix' DNA-binding domain"/>
    <property type="match status" value="1"/>
</dbReference>
<dbReference type="InterPro" id="IPR036390">
    <property type="entry name" value="WH_DNA-bd_sf"/>
</dbReference>
<dbReference type="GO" id="GO:0005737">
    <property type="term" value="C:cytoplasm"/>
    <property type="evidence" value="ECO:0007669"/>
    <property type="project" value="UniProtKB-SubCell"/>
</dbReference>
<feature type="domain" description="Response regulatory" evidence="12">
    <location>
        <begin position="5"/>
        <end position="121"/>
    </location>
</feature>
<name>A0A101HUZ7_9FIRM</name>
<dbReference type="Gene3D" id="1.10.10.10">
    <property type="entry name" value="Winged helix-like DNA-binding domain superfamily/Winged helix DNA-binding domain"/>
    <property type="match status" value="1"/>
</dbReference>
<dbReference type="PANTHER" id="PTHR45526">
    <property type="entry name" value="TRANSCRIPTIONAL REGULATORY PROTEIN DPIA"/>
    <property type="match status" value="1"/>
</dbReference>
<dbReference type="PATRIC" id="fig|110500.4.peg.333"/>
<evidence type="ECO:0000256" key="7">
    <source>
        <dbReference type="ARBA" id="ARBA00023159"/>
    </source>
</evidence>
<comment type="subcellular location">
    <subcellularLocation>
        <location evidence="1 10">Cytoplasm</location>
    </subcellularLocation>
</comment>
<reference evidence="14" key="1">
    <citation type="journal article" date="2015" name="MBio">
        <title>Genome-Resolved Metagenomic Analysis Reveals Roles for Candidate Phyla and Other Microbial Community Members in Biogeochemical Transformations in Oil Reservoirs.</title>
        <authorList>
            <person name="Hu P."/>
            <person name="Tom L."/>
            <person name="Singh A."/>
            <person name="Thomas B.C."/>
            <person name="Baker B.J."/>
            <person name="Piceno Y.M."/>
            <person name="Andersen G.L."/>
            <person name="Banfield J.F."/>
        </authorList>
    </citation>
    <scope>NUCLEOTIDE SEQUENCE [LARGE SCALE GENOMIC DNA]</scope>
</reference>
<keyword evidence="8 10" id="KW-0804">Transcription</keyword>
<dbReference type="PROSITE" id="PS50110">
    <property type="entry name" value="RESPONSE_REGULATORY"/>
    <property type="match status" value="1"/>
</dbReference>
<proteinExistence type="predicted"/>
<keyword evidence="3 11" id="KW-0597">Phosphoprotein</keyword>
<dbReference type="AlphaFoldDB" id="A0A101HUZ7"/>
<dbReference type="SUPFAM" id="SSF52172">
    <property type="entry name" value="CheY-like"/>
    <property type="match status" value="1"/>
</dbReference>
<keyword evidence="6 10" id="KW-0238">DNA-binding</keyword>
<keyword evidence="4 10" id="KW-0902">Two-component regulatory system</keyword>
<dbReference type="InterPro" id="IPR001789">
    <property type="entry name" value="Sig_transdc_resp-reg_receiver"/>
</dbReference>
<dbReference type="SMART" id="SM00448">
    <property type="entry name" value="REC"/>
    <property type="match status" value="1"/>
</dbReference>
<evidence type="ECO:0000259" key="12">
    <source>
        <dbReference type="PROSITE" id="PS50110"/>
    </source>
</evidence>
<dbReference type="EMBL" id="LGGS01000014">
    <property type="protein sequence ID" value="KUK83826.1"/>
    <property type="molecule type" value="Genomic_DNA"/>
</dbReference>
<evidence type="ECO:0000313" key="14">
    <source>
        <dbReference type="Proteomes" id="UP000054705"/>
    </source>
</evidence>
<dbReference type="GO" id="GO:0000156">
    <property type="term" value="F:phosphorelay response regulator activity"/>
    <property type="evidence" value="ECO:0007669"/>
    <property type="project" value="TreeGrafter"/>
</dbReference>
<dbReference type="GO" id="GO:0003700">
    <property type="term" value="F:DNA-binding transcription factor activity"/>
    <property type="evidence" value="ECO:0007669"/>
    <property type="project" value="InterPro"/>
</dbReference>
<keyword evidence="2 10" id="KW-0963">Cytoplasm</keyword>
<dbReference type="InterPro" id="IPR011006">
    <property type="entry name" value="CheY-like_superfamily"/>
</dbReference>
<organism evidence="13 14">
    <name type="scientific">Pelotomaculum thermopropionicum</name>
    <dbReference type="NCBI Taxonomy" id="110500"/>
    <lineage>
        <taxon>Bacteria</taxon>
        <taxon>Bacillati</taxon>
        <taxon>Bacillota</taxon>
        <taxon>Clostridia</taxon>
        <taxon>Eubacteriales</taxon>
        <taxon>Desulfotomaculaceae</taxon>
        <taxon>Pelotomaculum</taxon>
    </lineage>
</organism>
<protein>
    <recommendedName>
        <fullName evidence="10">Transcriptional regulatory protein</fullName>
    </recommendedName>
</protein>
<dbReference type="InterPro" id="IPR051271">
    <property type="entry name" value="2C-system_Tx_regulators"/>
</dbReference>